<protein>
    <submittedName>
        <fullName evidence="5">Omega-Liphistoxin-Lsp2b_1</fullName>
    </submittedName>
</protein>
<keyword evidence="3" id="KW-1015">Disulfide bond</keyword>
<reference evidence="5" key="2">
    <citation type="submission" date="2019-05" db="EMBL/GenBank/DDBJ databases">
        <title>Unravelling the molecular evolution of spider venoms.</title>
        <authorList>
            <person name="Pineda S."/>
        </authorList>
    </citation>
    <scope>NUCLEOTIDE SEQUENCE</scope>
</reference>
<keyword evidence="2" id="KW-0964">Secreted</keyword>
<evidence type="ECO:0000256" key="2">
    <source>
        <dbReference type="ARBA" id="ARBA00022525"/>
    </source>
</evidence>
<reference evidence="5" key="1">
    <citation type="submission" date="2017-05" db="EMBL/GenBank/DDBJ databases">
        <authorList>
            <person name="QRISCLOUD D."/>
        </authorList>
    </citation>
    <scope>NUCLEOTIDE SEQUENCE</scope>
</reference>
<dbReference type="InterPro" id="IPR013140">
    <property type="entry name" value="Huwentoxin_CS1"/>
</dbReference>
<evidence type="ECO:0000256" key="3">
    <source>
        <dbReference type="ARBA" id="ARBA00023157"/>
    </source>
</evidence>
<evidence type="ECO:0000313" key="5">
    <source>
        <dbReference type="EMBL" id="SNX35433.1"/>
    </source>
</evidence>
<dbReference type="EMBL" id="HAHL01000212">
    <property type="protein sequence ID" value="SNX34694.1"/>
    <property type="molecule type" value="Transcribed_RNA"/>
</dbReference>
<accession>A0A4Q8K7M9</accession>
<comment type="subcellular location">
    <subcellularLocation>
        <location evidence="1">Secreted</location>
    </subcellularLocation>
</comment>
<dbReference type="InterPro" id="IPR011696">
    <property type="entry name" value="Huwentoxin-1"/>
</dbReference>
<dbReference type="Pfam" id="PF07740">
    <property type="entry name" value="Toxin_12"/>
    <property type="match status" value="1"/>
</dbReference>
<evidence type="ECO:0000256" key="4">
    <source>
        <dbReference type="SAM" id="SignalP"/>
    </source>
</evidence>
<dbReference type="AlphaFoldDB" id="A0A4Q8K7M9"/>
<feature type="chain" id="PRO_5036120072" evidence="4">
    <location>
        <begin position="22"/>
        <end position="86"/>
    </location>
</feature>
<dbReference type="PROSITE" id="PS60021">
    <property type="entry name" value="HWTX_1"/>
    <property type="match status" value="1"/>
</dbReference>
<evidence type="ECO:0000256" key="1">
    <source>
        <dbReference type="ARBA" id="ARBA00004613"/>
    </source>
</evidence>
<name>A0A4Q8K7M9_9ARAC</name>
<feature type="signal peptide" evidence="4">
    <location>
        <begin position="1"/>
        <end position="21"/>
    </location>
</feature>
<keyword evidence="4" id="KW-0732">Signal</keyword>
<proteinExistence type="predicted"/>
<dbReference type="EMBL" id="HAHL01000315">
    <property type="protein sequence ID" value="SNX35433.1"/>
    <property type="molecule type" value="Transcribed_RNA"/>
</dbReference>
<dbReference type="GO" id="GO:0005576">
    <property type="term" value="C:extracellular region"/>
    <property type="evidence" value="ECO:0007669"/>
    <property type="project" value="UniProtKB-SubCell"/>
</dbReference>
<sequence length="86" mass="9707">MKTIVFAALFGLAFLAVVCSASEDAHKELLKEVVRAMLVDKTDAVQAEERECRRYLGGCSKDSDCCKHLQCHSNYEWCIWDGTFSK</sequence>
<dbReference type="SUPFAM" id="SSF57059">
    <property type="entry name" value="omega toxin-like"/>
    <property type="match status" value="1"/>
</dbReference>
<organism evidence="5">
    <name type="scientific">Liphistius sp. SGP-2016</name>
    <dbReference type="NCBI Taxonomy" id="1905180"/>
    <lineage>
        <taxon>Eukaryota</taxon>
        <taxon>Metazoa</taxon>
        <taxon>Ecdysozoa</taxon>
        <taxon>Arthropoda</taxon>
        <taxon>Chelicerata</taxon>
        <taxon>Arachnida</taxon>
        <taxon>Araneae</taxon>
        <taxon>Mesothelae</taxon>
        <taxon>Liphistiidae</taxon>
        <taxon>Liphistius</taxon>
    </lineage>
</organism>
<dbReference type="GO" id="GO:0008200">
    <property type="term" value="F:ion channel inhibitor activity"/>
    <property type="evidence" value="ECO:0007669"/>
    <property type="project" value="InterPro"/>
</dbReference>